<evidence type="ECO:0000313" key="3">
    <source>
        <dbReference type="Proteomes" id="UP000655751"/>
    </source>
</evidence>
<keyword evidence="3" id="KW-1185">Reference proteome</keyword>
<name>A0A931IEE3_9NOCA</name>
<evidence type="ECO:0000256" key="1">
    <source>
        <dbReference type="SAM" id="SignalP"/>
    </source>
</evidence>
<organism evidence="2 3">
    <name type="scientific">Nocardia bovistercoris</name>
    <dbReference type="NCBI Taxonomy" id="2785916"/>
    <lineage>
        <taxon>Bacteria</taxon>
        <taxon>Bacillati</taxon>
        <taxon>Actinomycetota</taxon>
        <taxon>Actinomycetes</taxon>
        <taxon>Mycobacteriales</taxon>
        <taxon>Nocardiaceae</taxon>
        <taxon>Nocardia</taxon>
    </lineage>
</organism>
<gene>
    <name evidence="2" type="ORF">IT779_18480</name>
</gene>
<feature type="chain" id="PRO_5039457014" evidence="1">
    <location>
        <begin position="19"/>
        <end position="187"/>
    </location>
</feature>
<comment type="caution">
    <text evidence="2">The sequence shown here is derived from an EMBL/GenBank/DDBJ whole genome shotgun (WGS) entry which is preliminary data.</text>
</comment>
<reference evidence="2" key="1">
    <citation type="submission" date="2020-11" db="EMBL/GenBank/DDBJ databases">
        <title>Nocardia NEAU-351.nov., a novel actinomycete isolated from the cow dung.</title>
        <authorList>
            <person name="Zhang X."/>
        </authorList>
    </citation>
    <scope>NUCLEOTIDE SEQUENCE</scope>
    <source>
        <strain evidence="2">NEAU-351</strain>
    </source>
</reference>
<keyword evidence="1" id="KW-0732">Signal</keyword>
<evidence type="ECO:0000313" key="2">
    <source>
        <dbReference type="EMBL" id="MBH0778270.1"/>
    </source>
</evidence>
<dbReference type="EMBL" id="JADMLG010000007">
    <property type="protein sequence ID" value="MBH0778270.1"/>
    <property type="molecule type" value="Genomic_DNA"/>
</dbReference>
<sequence>MRRLTTAVVVLAGALVLAACEGTSDGTATPVSTVDKSAATAALWDPCTQIGDDVLRQVGVDPSTRDTTIAGVQRVAGWKLCSWNDKPSGWNYNLGVWSTIHSLDEVRGDKNNINFTESQVAGRTGVQFRKADDRDNLVCYLAFPTKGQIIEVSIYKSFTTKTPADNREPCSLASRAATILAPTFPAE</sequence>
<feature type="signal peptide" evidence="1">
    <location>
        <begin position="1"/>
        <end position="18"/>
    </location>
</feature>
<dbReference type="AlphaFoldDB" id="A0A931IEE3"/>
<protein>
    <submittedName>
        <fullName evidence="2">DUF3558 domain-containing protein</fullName>
    </submittedName>
</protein>
<accession>A0A931IEE3</accession>
<dbReference type="InterPro" id="IPR024520">
    <property type="entry name" value="DUF3558"/>
</dbReference>
<dbReference type="Pfam" id="PF12079">
    <property type="entry name" value="DUF3558"/>
    <property type="match status" value="1"/>
</dbReference>
<dbReference type="PROSITE" id="PS51257">
    <property type="entry name" value="PROKAR_LIPOPROTEIN"/>
    <property type="match status" value="1"/>
</dbReference>
<dbReference type="Proteomes" id="UP000655751">
    <property type="component" value="Unassembled WGS sequence"/>
</dbReference>
<proteinExistence type="predicted"/>